<dbReference type="Gene3D" id="3.30.60.60">
    <property type="entry name" value="N-acetyl transferase-like"/>
    <property type="match status" value="1"/>
</dbReference>
<dbReference type="InterPro" id="IPR016181">
    <property type="entry name" value="Acyl_CoA_acyltransferase"/>
</dbReference>
<keyword evidence="4" id="KW-0863">Zinc-finger</keyword>
<dbReference type="GO" id="GO:0000785">
    <property type="term" value="C:chromatin"/>
    <property type="evidence" value="ECO:0007669"/>
    <property type="project" value="TreeGrafter"/>
</dbReference>
<keyword evidence="6" id="KW-0007">Acetylation</keyword>
<dbReference type="Pfam" id="PF01853">
    <property type="entry name" value="MOZ_SAS"/>
    <property type="match status" value="1"/>
</dbReference>
<name>A0A814LCD8_ADIRI</name>
<feature type="region of interest" description="Disordered" evidence="8">
    <location>
        <begin position="65"/>
        <end position="89"/>
    </location>
</feature>
<evidence type="ECO:0000313" key="11">
    <source>
        <dbReference type="Proteomes" id="UP000663852"/>
    </source>
</evidence>
<comment type="subcellular location">
    <subcellularLocation>
        <location evidence="7">Nucleus</location>
    </subcellularLocation>
</comment>
<keyword evidence="7" id="KW-0539">Nucleus</keyword>
<evidence type="ECO:0000256" key="8">
    <source>
        <dbReference type="SAM" id="MobiDB-lite"/>
    </source>
</evidence>
<evidence type="ECO:0000256" key="4">
    <source>
        <dbReference type="ARBA" id="ARBA00022771"/>
    </source>
</evidence>
<proteinExistence type="inferred from homology"/>
<keyword evidence="5" id="KW-0862">Zinc</keyword>
<dbReference type="SUPFAM" id="SSF55729">
    <property type="entry name" value="Acyl-CoA N-acyltransferases (Nat)"/>
    <property type="match status" value="1"/>
</dbReference>
<comment type="similarity">
    <text evidence="1 7">Belongs to the MYST (SAS/MOZ) family.</text>
</comment>
<dbReference type="PANTHER" id="PTHR10615:SF161">
    <property type="entry name" value="HISTONE ACETYLTRANSFERASE KAT7"/>
    <property type="match status" value="1"/>
</dbReference>
<dbReference type="Gene3D" id="1.10.10.10">
    <property type="entry name" value="Winged helix-like DNA-binding domain superfamily/Winged helix DNA-binding domain"/>
    <property type="match status" value="1"/>
</dbReference>
<gene>
    <name evidence="10" type="ORF">EDS130_LOCUS17934</name>
</gene>
<dbReference type="GO" id="GO:0008270">
    <property type="term" value="F:zinc ion binding"/>
    <property type="evidence" value="ECO:0007669"/>
    <property type="project" value="UniProtKB-KW"/>
</dbReference>
<dbReference type="EC" id="2.3.1.48" evidence="2 7"/>
<evidence type="ECO:0000256" key="5">
    <source>
        <dbReference type="ARBA" id="ARBA00022833"/>
    </source>
</evidence>
<feature type="compositionally biased region" description="Basic and acidic residues" evidence="8">
    <location>
        <begin position="141"/>
        <end position="154"/>
    </location>
</feature>
<dbReference type="InterPro" id="IPR036388">
    <property type="entry name" value="WH-like_DNA-bd_sf"/>
</dbReference>
<dbReference type="EMBL" id="CAJNOJ010000082">
    <property type="protein sequence ID" value="CAF1061474.1"/>
    <property type="molecule type" value="Genomic_DNA"/>
</dbReference>
<comment type="catalytic activity">
    <reaction evidence="7">
        <text>L-lysyl-[protein] + acetyl-CoA = N(6)-acetyl-L-lysyl-[protein] + CoA + H(+)</text>
        <dbReference type="Rhea" id="RHEA:45948"/>
        <dbReference type="Rhea" id="RHEA-COMP:9752"/>
        <dbReference type="Rhea" id="RHEA-COMP:10731"/>
        <dbReference type="ChEBI" id="CHEBI:15378"/>
        <dbReference type="ChEBI" id="CHEBI:29969"/>
        <dbReference type="ChEBI" id="CHEBI:57287"/>
        <dbReference type="ChEBI" id="CHEBI:57288"/>
        <dbReference type="ChEBI" id="CHEBI:61930"/>
        <dbReference type="EC" id="2.3.1.48"/>
    </reaction>
</comment>
<feature type="compositionally biased region" description="Polar residues" evidence="8">
    <location>
        <begin position="14"/>
        <end position="38"/>
    </location>
</feature>
<evidence type="ECO:0000313" key="10">
    <source>
        <dbReference type="EMBL" id="CAF1061474.1"/>
    </source>
</evidence>
<dbReference type="InterPro" id="IPR050603">
    <property type="entry name" value="MYST_HAT"/>
</dbReference>
<comment type="caution">
    <text evidence="10">The sequence shown here is derived from an EMBL/GenBank/DDBJ whole genome shotgun (WGS) entry which is preliminary data.</text>
</comment>
<evidence type="ECO:0000256" key="7">
    <source>
        <dbReference type="RuleBase" id="RU361211"/>
    </source>
</evidence>
<keyword evidence="4" id="KW-0479">Metal-binding</keyword>
<feature type="region of interest" description="Disordered" evidence="8">
    <location>
        <begin position="1"/>
        <end position="52"/>
    </location>
</feature>
<dbReference type="GO" id="GO:0004402">
    <property type="term" value="F:histone acetyltransferase activity"/>
    <property type="evidence" value="ECO:0007669"/>
    <property type="project" value="InterPro"/>
</dbReference>
<evidence type="ECO:0000256" key="1">
    <source>
        <dbReference type="ARBA" id="ARBA00010107"/>
    </source>
</evidence>
<dbReference type="InterPro" id="IPR002717">
    <property type="entry name" value="HAT_MYST-type"/>
</dbReference>
<protein>
    <recommendedName>
        <fullName evidence="2 7">Histone acetyltransferase</fullName>
        <ecNumber evidence="2 7">2.3.1.48</ecNumber>
    </recommendedName>
</protein>
<dbReference type="GO" id="GO:0003712">
    <property type="term" value="F:transcription coregulator activity"/>
    <property type="evidence" value="ECO:0007669"/>
    <property type="project" value="TreeGrafter"/>
</dbReference>
<organism evidence="10 11">
    <name type="scientific">Adineta ricciae</name>
    <name type="common">Rotifer</name>
    <dbReference type="NCBI Taxonomy" id="249248"/>
    <lineage>
        <taxon>Eukaryota</taxon>
        <taxon>Metazoa</taxon>
        <taxon>Spiralia</taxon>
        <taxon>Gnathifera</taxon>
        <taxon>Rotifera</taxon>
        <taxon>Eurotatoria</taxon>
        <taxon>Bdelloidea</taxon>
        <taxon>Adinetida</taxon>
        <taxon>Adinetidae</taxon>
        <taxon>Adineta</taxon>
    </lineage>
</organism>
<dbReference type="Proteomes" id="UP000663852">
    <property type="component" value="Unassembled WGS sequence"/>
</dbReference>
<dbReference type="Gene3D" id="3.40.630.30">
    <property type="match status" value="1"/>
</dbReference>
<dbReference type="PANTHER" id="PTHR10615">
    <property type="entry name" value="HISTONE ACETYLTRANSFERASE"/>
    <property type="match status" value="1"/>
</dbReference>
<evidence type="ECO:0000256" key="2">
    <source>
        <dbReference type="ARBA" id="ARBA00013184"/>
    </source>
</evidence>
<feature type="domain" description="MYST-type HAT" evidence="9">
    <location>
        <begin position="407"/>
        <end position="679"/>
    </location>
</feature>
<dbReference type="AlphaFoldDB" id="A0A814LCD8"/>
<feature type="compositionally biased region" description="Polar residues" evidence="8">
    <location>
        <begin position="201"/>
        <end position="215"/>
    </location>
</feature>
<evidence type="ECO:0000256" key="3">
    <source>
        <dbReference type="ARBA" id="ARBA00022679"/>
    </source>
</evidence>
<accession>A0A814LCD8</accession>
<dbReference type="PROSITE" id="PS51726">
    <property type="entry name" value="MYST_HAT"/>
    <property type="match status" value="1"/>
</dbReference>
<evidence type="ECO:0000259" key="9">
    <source>
        <dbReference type="PROSITE" id="PS51726"/>
    </source>
</evidence>
<evidence type="ECO:0000256" key="6">
    <source>
        <dbReference type="ARBA" id="ARBA00022990"/>
    </source>
</evidence>
<keyword evidence="3" id="KW-0808">Transferase</keyword>
<dbReference type="GO" id="GO:0006357">
    <property type="term" value="P:regulation of transcription by RNA polymerase II"/>
    <property type="evidence" value="ECO:0007669"/>
    <property type="project" value="TreeGrafter"/>
</dbReference>
<dbReference type="GO" id="GO:0003682">
    <property type="term" value="F:chromatin binding"/>
    <property type="evidence" value="ECO:0007669"/>
    <property type="project" value="TreeGrafter"/>
</dbReference>
<dbReference type="GO" id="GO:0005634">
    <property type="term" value="C:nucleus"/>
    <property type="evidence" value="ECO:0007669"/>
    <property type="project" value="UniProtKB-SubCell"/>
</dbReference>
<feature type="compositionally biased region" description="Acidic residues" evidence="8">
    <location>
        <begin position="155"/>
        <end position="165"/>
    </location>
</feature>
<feature type="compositionally biased region" description="Polar residues" evidence="8">
    <location>
        <begin position="105"/>
        <end position="126"/>
    </location>
</feature>
<dbReference type="OrthoDB" id="10035792at2759"/>
<feature type="region of interest" description="Disordered" evidence="8">
    <location>
        <begin position="105"/>
        <end position="215"/>
    </location>
</feature>
<reference evidence="10" key="1">
    <citation type="submission" date="2021-02" db="EMBL/GenBank/DDBJ databases">
        <authorList>
            <person name="Nowell W R."/>
        </authorList>
    </citation>
    <scope>NUCLEOTIDE SEQUENCE</scope>
</reference>
<sequence>MSQNRKSTQRKTSRLSTDSNNLWQIIDQPPSSSSTSTAVRRPTYPNVPKRAQRLPSINEHALIQTDSSISFVPKNKQSHKSDDHGPTANAYTRLNLDLISKYTMPQNETQPCPLSPTDNENQITRNPKSKFKRTISALDEMNQHNHDSKRAKSSDDDEDEDEDELSQLLDHRHTKRIFSQSTINDDDEERKPPIRKPTARKLSSTQQRPFLNNIQTQPVIATSYHSPGTLMIEPDLDTEDDHLLDQEDTQPSHKSHSKLEDLLNRSLPTDVNLLDSLTPSLTQSSIHKDYHSVRSPLFNTFKRALEPPIDHSSPCSNGIDGRQSTTSSVSLFYDTPRSSLSRTTTSNTNSTPSIIIKHDRETQISVPSNIDLIEQLILQTNLHINENSNEIDYNPNEIAKKFFHQCESFSTIRKYPAGNISFRKQFLHFGRYEIEVEYPIDNDKMPTIYACDSCLKHFFGSSIAYQRHLSKCLSSQPPGKLVYKENDLAIFEIGKTKMTMEQCIYIKSLHRITGLFLHSARTIDDRNTDRFTYYILCRRDPILAQSQSSIYRFLGYFSKENNEFGHILVNNLSCLTILPPFIRQLKYSQLLIAFSYFLIRSSASTNQMFSTPTRPIDNDTLACFRNYWRHVIFAYFDSQKSSHIQTVTLDSLARKTTIHPHDILSTLYVNKSIITCLTDKSTIYLRNDPSYAMPCLNELLLKITEPVAQNKDKRNNYDQSVGEIILD</sequence>